<dbReference type="Gene3D" id="3.40.970.10">
    <property type="entry name" value="Ribonuclease H1, N-terminal domain"/>
    <property type="match status" value="1"/>
</dbReference>
<dbReference type="Proteomes" id="UP000515151">
    <property type="component" value="Chromosome 7"/>
</dbReference>
<evidence type="ECO:0000313" key="4">
    <source>
        <dbReference type="Proteomes" id="UP000515151"/>
    </source>
</evidence>
<evidence type="ECO:0000313" key="6">
    <source>
        <dbReference type="RefSeq" id="XP_031404658.1"/>
    </source>
</evidence>
<evidence type="ECO:0000256" key="1">
    <source>
        <dbReference type="SAM" id="Coils"/>
    </source>
</evidence>
<dbReference type="OrthoDB" id="1747532at2759"/>
<dbReference type="SUPFAM" id="SSF55658">
    <property type="entry name" value="L9 N-domain-like"/>
    <property type="match status" value="1"/>
</dbReference>
<sequence length="584" mass="65641">MSWPWKKKSSDKAAVEKVAAILDSAGVTIAPTKPQADQASQELQAGLQSRKACALAIRARALRFQRGAHKRKRQLSARHLDARMEAIKQIDSIIEATLKETEALMKKVEGLKEAKETLLKTLGLCKIEDVLDKEKDKATLRQLAEEKKQAEVEKKQAEVEKYFEAAPRPKLNWAKEVEEEEARQSSTKQESPVNQEIIPPIVQEIVRSSSQSKKYYVIFNGPMPGIYDEWHKVSIHVNGVSGITHQSFKTLDEAKDALKKSDESFTAKLLAPPPAQSINRLRSLGRFPGAPSTSSAIPTIASIPTRAAFEVAQKITIDKFRERFTSLVEYKESYKQLGFYPVWRNAYGPKVIILPEASAETTFEFFASGLVDTIYCQSSSVNSQFRLFPSRVLQTFKTFSVRVVKDNPMFVKCYSTYPAFLLEGEDESILKHSHCLASIGRSNMNFPPIDQVPLEALDEEQRHSFYVTNYVGLCRRLQNLKLQTKVNYKSATTLIVSSPSKPNYKMSPQHEKAIIEFERPIIDLDACKPRVQQEVCSMINGSNGDWVGNHKCNLCSPKPAELEEAKESSPHETGSEASLELIEE</sequence>
<reference evidence="4" key="1">
    <citation type="journal article" date="2020" name="Plant Biotechnol. J.">
        <title>The pomegranate (Punica granatum L.) draft genome dissects genetic divergence between soft- and hard-seeded cultivars.</title>
        <authorList>
            <person name="Luo X."/>
            <person name="Li H."/>
            <person name="Wu Z."/>
            <person name="Yao W."/>
            <person name="Zhao P."/>
            <person name="Cao D."/>
            <person name="Yu H."/>
            <person name="Li K."/>
            <person name="Poudel K."/>
            <person name="Zhao D."/>
            <person name="Zhang F."/>
            <person name="Xia X."/>
            <person name="Chen L."/>
            <person name="Wang Q."/>
            <person name="Jing D."/>
            <person name="Cao S."/>
        </authorList>
    </citation>
    <scope>NUCLEOTIDE SEQUENCE [LARGE SCALE GENOMIC DNA]</scope>
</reference>
<keyword evidence="4" id="KW-1185">Reference proteome</keyword>
<dbReference type="RefSeq" id="XP_031404658.1">
    <property type="nucleotide sequence ID" value="XM_031548798.1"/>
</dbReference>
<protein>
    <submittedName>
        <fullName evidence="5 6">Uncharacterized protein LOC116213749</fullName>
    </submittedName>
</protein>
<dbReference type="AlphaFoldDB" id="A0A6P8E3Y7"/>
<dbReference type="InterPro" id="IPR009027">
    <property type="entry name" value="Ribosomal_bL9/RNase_H1_N"/>
</dbReference>
<feature type="domain" description="Ribonuclease H1 N-terminal" evidence="3">
    <location>
        <begin position="214"/>
        <end position="256"/>
    </location>
</feature>
<proteinExistence type="predicted"/>
<feature type="region of interest" description="Disordered" evidence="2">
    <location>
        <begin position="560"/>
        <end position="584"/>
    </location>
</feature>
<reference evidence="5 6" key="2">
    <citation type="submission" date="2025-04" db="UniProtKB">
        <authorList>
            <consortium name="RefSeq"/>
        </authorList>
    </citation>
    <scope>IDENTIFICATION</scope>
    <source>
        <tissue evidence="5 6">Leaf</tissue>
    </source>
</reference>
<dbReference type="GeneID" id="116213749"/>
<evidence type="ECO:0000259" key="3">
    <source>
        <dbReference type="Pfam" id="PF01693"/>
    </source>
</evidence>
<organism evidence="4 5">
    <name type="scientific">Punica granatum</name>
    <name type="common">Pomegranate</name>
    <dbReference type="NCBI Taxonomy" id="22663"/>
    <lineage>
        <taxon>Eukaryota</taxon>
        <taxon>Viridiplantae</taxon>
        <taxon>Streptophyta</taxon>
        <taxon>Embryophyta</taxon>
        <taxon>Tracheophyta</taxon>
        <taxon>Spermatophyta</taxon>
        <taxon>Magnoliopsida</taxon>
        <taxon>eudicotyledons</taxon>
        <taxon>Gunneridae</taxon>
        <taxon>Pentapetalae</taxon>
        <taxon>rosids</taxon>
        <taxon>malvids</taxon>
        <taxon>Myrtales</taxon>
        <taxon>Lythraceae</taxon>
        <taxon>Punica</taxon>
    </lineage>
</organism>
<dbReference type="InterPro" id="IPR037056">
    <property type="entry name" value="RNase_H1_N_sf"/>
</dbReference>
<evidence type="ECO:0000256" key="2">
    <source>
        <dbReference type="SAM" id="MobiDB-lite"/>
    </source>
</evidence>
<dbReference type="RefSeq" id="XP_031404657.1">
    <property type="nucleotide sequence ID" value="XM_031548797.1"/>
</dbReference>
<feature type="region of interest" description="Disordered" evidence="2">
    <location>
        <begin position="173"/>
        <end position="194"/>
    </location>
</feature>
<gene>
    <name evidence="5 6" type="primary">LOC116213749</name>
</gene>
<evidence type="ECO:0000313" key="5">
    <source>
        <dbReference type="RefSeq" id="XP_031404657.1"/>
    </source>
</evidence>
<feature type="compositionally biased region" description="Basic and acidic residues" evidence="2">
    <location>
        <begin position="560"/>
        <end position="574"/>
    </location>
</feature>
<name>A0A6P8E3Y7_PUNGR</name>
<dbReference type="InterPro" id="IPR011320">
    <property type="entry name" value="RNase_H1_N"/>
</dbReference>
<feature type="coiled-coil region" evidence="1">
    <location>
        <begin position="94"/>
        <end position="165"/>
    </location>
</feature>
<keyword evidence="1" id="KW-0175">Coiled coil</keyword>
<accession>A0A6P8E3Y7</accession>
<dbReference type="Pfam" id="PF01693">
    <property type="entry name" value="Cauli_VI"/>
    <property type="match status" value="1"/>
</dbReference>
<feature type="compositionally biased region" description="Polar residues" evidence="2">
    <location>
        <begin position="184"/>
        <end position="194"/>
    </location>
</feature>